<reference evidence="9" key="2">
    <citation type="journal article" date="2023" name="IMA Fungus">
        <title>Comparative genomic study of the Penicillium genus elucidates a diverse pangenome and 15 lateral gene transfer events.</title>
        <authorList>
            <person name="Petersen C."/>
            <person name="Sorensen T."/>
            <person name="Nielsen M.R."/>
            <person name="Sondergaard T.E."/>
            <person name="Sorensen J.L."/>
            <person name="Fitzpatrick D.A."/>
            <person name="Frisvad J.C."/>
            <person name="Nielsen K.L."/>
        </authorList>
    </citation>
    <scope>NUCLEOTIDE SEQUENCE</scope>
    <source>
        <strain evidence="9">IBT 30761</strain>
    </source>
</reference>
<dbReference type="Proteomes" id="UP001149074">
    <property type="component" value="Unassembled WGS sequence"/>
</dbReference>
<dbReference type="Gene3D" id="3.30.40.10">
    <property type="entry name" value="Zinc/RING finger domain, C3HC4 (zinc finger)"/>
    <property type="match status" value="1"/>
</dbReference>
<gene>
    <name evidence="9" type="ORF">N7532_001776</name>
</gene>
<evidence type="ECO:0000259" key="8">
    <source>
        <dbReference type="PROSITE" id="PS50089"/>
    </source>
</evidence>
<protein>
    <recommendedName>
        <fullName evidence="2">RING-type E3 ubiquitin transferase</fullName>
        <ecNumber evidence="2">2.3.2.27</ecNumber>
    </recommendedName>
</protein>
<keyword evidence="6" id="KW-0863">Zinc-finger</keyword>
<dbReference type="AlphaFoldDB" id="A0A9W9KMS2"/>
<keyword evidence="5" id="KW-0804">Transcription</keyword>
<accession>A0A9W9KMS2</accession>
<dbReference type="GO" id="GO:0008270">
    <property type="term" value="F:zinc ion binding"/>
    <property type="evidence" value="ECO:0007669"/>
    <property type="project" value="UniProtKB-KW"/>
</dbReference>
<organism evidence="9 10">
    <name type="scientific">Penicillium argentinense</name>
    <dbReference type="NCBI Taxonomy" id="1131581"/>
    <lineage>
        <taxon>Eukaryota</taxon>
        <taxon>Fungi</taxon>
        <taxon>Dikarya</taxon>
        <taxon>Ascomycota</taxon>
        <taxon>Pezizomycotina</taxon>
        <taxon>Eurotiomycetes</taxon>
        <taxon>Eurotiomycetidae</taxon>
        <taxon>Eurotiales</taxon>
        <taxon>Aspergillaceae</taxon>
        <taxon>Penicillium</taxon>
    </lineage>
</organism>
<evidence type="ECO:0000256" key="1">
    <source>
        <dbReference type="ARBA" id="ARBA00000900"/>
    </source>
</evidence>
<feature type="compositionally biased region" description="Polar residues" evidence="7">
    <location>
        <begin position="346"/>
        <end position="357"/>
    </location>
</feature>
<feature type="region of interest" description="Disordered" evidence="7">
    <location>
        <begin position="125"/>
        <end position="149"/>
    </location>
</feature>
<dbReference type="GO" id="GO:0006513">
    <property type="term" value="P:protein monoubiquitination"/>
    <property type="evidence" value="ECO:0007669"/>
    <property type="project" value="TreeGrafter"/>
</dbReference>
<feature type="compositionally biased region" description="Basic and acidic residues" evidence="7">
    <location>
        <begin position="333"/>
        <end position="344"/>
    </location>
</feature>
<evidence type="ECO:0000256" key="3">
    <source>
        <dbReference type="ARBA" id="ARBA00022679"/>
    </source>
</evidence>
<comment type="catalytic activity">
    <reaction evidence="1">
        <text>S-ubiquitinyl-[E2 ubiquitin-conjugating enzyme]-L-cysteine + [acceptor protein]-L-lysine = [E2 ubiquitin-conjugating enzyme]-L-cysteine + N(6)-ubiquitinyl-[acceptor protein]-L-lysine.</text>
        <dbReference type="EC" id="2.3.2.27"/>
    </reaction>
</comment>
<dbReference type="InterPro" id="IPR013083">
    <property type="entry name" value="Znf_RING/FYVE/PHD"/>
</dbReference>
<keyword evidence="10" id="KW-1185">Reference proteome</keyword>
<evidence type="ECO:0000256" key="6">
    <source>
        <dbReference type="PROSITE-ProRule" id="PRU00175"/>
    </source>
</evidence>
<comment type="caution">
    <text evidence="9">The sequence shown here is derived from an EMBL/GenBank/DDBJ whole genome shotgun (WGS) entry which is preliminary data.</text>
</comment>
<name>A0A9W9KMS2_9EURO</name>
<keyword evidence="3" id="KW-0808">Transferase</keyword>
<dbReference type="GO" id="GO:0000209">
    <property type="term" value="P:protein polyubiquitination"/>
    <property type="evidence" value="ECO:0007669"/>
    <property type="project" value="TreeGrafter"/>
</dbReference>
<dbReference type="SUPFAM" id="SSF57850">
    <property type="entry name" value="RING/U-box"/>
    <property type="match status" value="1"/>
</dbReference>
<dbReference type="PANTHER" id="PTHR46077:SF1">
    <property type="entry name" value="TOP1 BINDING ARGININE_SERINE RICH PROTEIN, E3 UBIQUITIN LIGASE"/>
    <property type="match status" value="1"/>
</dbReference>
<dbReference type="PANTHER" id="PTHR46077">
    <property type="entry name" value="E3 UBIQUITIN-PROTEIN LIGASE TOPORS"/>
    <property type="match status" value="1"/>
</dbReference>
<dbReference type="Pfam" id="PF13639">
    <property type="entry name" value="zf-RING_2"/>
    <property type="match status" value="1"/>
</dbReference>
<reference evidence="9" key="1">
    <citation type="submission" date="2022-11" db="EMBL/GenBank/DDBJ databases">
        <authorList>
            <person name="Petersen C."/>
        </authorList>
    </citation>
    <scope>NUCLEOTIDE SEQUENCE</scope>
    <source>
        <strain evidence="9">IBT 30761</strain>
    </source>
</reference>
<dbReference type="GO" id="GO:0061630">
    <property type="term" value="F:ubiquitin protein ligase activity"/>
    <property type="evidence" value="ECO:0007669"/>
    <property type="project" value="UniProtKB-EC"/>
</dbReference>
<keyword evidence="6" id="KW-0862">Zinc</keyword>
<feature type="compositionally biased region" description="Basic and acidic residues" evidence="7">
    <location>
        <begin position="372"/>
        <end position="381"/>
    </location>
</feature>
<feature type="region of interest" description="Disordered" evidence="7">
    <location>
        <begin position="293"/>
        <end position="381"/>
    </location>
</feature>
<feature type="compositionally biased region" description="Basic residues" evidence="7">
    <location>
        <begin position="312"/>
        <end position="327"/>
    </location>
</feature>
<evidence type="ECO:0000313" key="10">
    <source>
        <dbReference type="Proteomes" id="UP001149074"/>
    </source>
</evidence>
<feature type="compositionally biased region" description="Basic and acidic residues" evidence="7">
    <location>
        <begin position="297"/>
        <end position="311"/>
    </location>
</feature>
<evidence type="ECO:0000256" key="2">
    <source>
        <dbReference type="ARBA" id="ARBA00012483"/>
    </source>
</evidence>
<feature type="domain" description="RING-type" evidence="8">
    <location>
        <begin position="35"/>
        <end position="75"/>
    </location>
</feature>
<dbReference type="GeneID" id="81353249"/>
<dbReference type="SMART" id="SM00184">
    <property type="entry name" value="RING"/>
    <property type="match status" value="1"/>
</dbReference>
<dbReference type="OrthoDB" id="21204at2759"/>
<dbReference type="PROSITE" id="PS50089">
    <property type="entry name" value="ZF_RING_2"/>
    <property type="match status" value="1"/>
</dbReference>
<keyword evidence="4" id="KW-0805">Transcription regulation</keyword>
<evidence type="ECO:0000256" key="5">
    <source>
        <dbReference type="ARBA" id="ARBA00023163"/>
    </source>
</evidence>
<dbReference type="RefSeq" id="XP_056479311.1">
    <property type="nucleotide sequence ID" value="XM_056614270.1"/>
</dbReference>
<dbReference type="EC" id="2.3.2.27" evidence="2"/>
<keyword evidence="6" id="KW-0479">Metal-binding</keyword>
<proteinExistence type="predicted"/>
<sequence length="381" mass="44135">MADTADERNVRQQVLQKTLEEVQTEEKDGESNDPCVICLDLITEPCVAIPCNHSNFDYLCLLTWLEQGPFCPLCKIETVAVKYDLNAPKGFKTYKVPAREKPGMKPGAFSRTSVQQRALAGGLDIGDSRAQRRRSRPPNQRPPRLLPTNPVSVRYNVYRNQLFSLRVGSNRLSQYSEVTPEQFSRNESLISRARKWIRRELQVFTFLNPVVEDEQPAFGRRPHGNHAEFLLDYVISILRTIDIRGSSGQAEELLKDFLGRENARLFLHELLSWLRSPYDRLEDWDRNVQYPTTQAHRSRELREPLEIESNSHRRRARSPPPASRRRSASPIHTPDRSLFDRISRAEGSNTLTSTQVEVQPRTRVRPRARNRGYLDRYIPEY</sequence>
<evidence type="ECO:0000256" key="7">
    <source>
        <dbReference type="SAM" id="MobiDB-lite"/>
    </source>
</evidence>
<dbReference type="InterPro" id="IPR001841">
    <property type="entry name" value="Znf_RING"/>
</dbReference>
<evidence type="ECO:0000256" key="4">
    <source>
        <dbReference type="ARBA" id="ARBA00023015"/>
    </source>
</evidence>
<dbReference type="EMBL" id="JAPQKI010000002">
    <property type="protein sequence ID" value="KAJ5111241.1"/>
    <property type="molecule type" value="Genomic_DNA"/>
</dbReference>
<evidence type="ECO:0000313" key="9">
    <source>
        <dbReference type="EMBL" id="KAJ5111241.1"/>
    </source>
</evidence>